<dbReference type="VEuPathDB" id="TrichDB:TVAGG3_0956460"/>
<dbReference type="SUPFAM" id="SSF48371">
    <property type="entry name" value="ARM repeat"/>
    <property type="match status" value="1"/>
</dbReference>
<dbReference type="eggNOG" id="KOG1791">
    <property type="taxonomic scope" value="Eukaryota"/>
</dbReference>
<gene>
    <name evidence="3" type="ORF">TVAG_249930</name>
</gene>
<evidence type="ECO:0000259" key="1">
    <source>
        <dbReference type="Pfam" id="PF11707"/>
    </source>
</evidence>
<organism evidence="3 4">
    <name type="scientific">Trichomonas vaginalis (strain ATCC PRA-98 / G3)</name>
    <dbReference type="NCBI Taxonomy" id="412133"/>
    <lineage>
        <taxon>Eukaryota</taxon>
        <taxon>Metamonada</taxon>
        <taxon>Parabasalia</taxon>
        <taxon>Trichomonadida</taxon>
        <taxon>Trichomonadidae</taxon>
        <taxon>Trichomonas</taxon>
    </lineage>
</organism>
<feature type="domain" description="URB1 N-terminal" evidence="1">
    <location>
        <begin position="84"/>
        <end position="334"/>
    </location>
</feature>
<dbReference type="Pfam" id="PF16201">
    <property type="entry name" value="NopRA1"/>
    <property type="match status" value="1"/>
</dbReference>
<evidence type="ECO:0008006" key="5">
    <source>
        <dbReference type="Google" id="ProtNLM"/>
    </source>
</evidence>
<evidence type="ECO:0000313" key="4">
    <source>
        <dbReference type="Proteomes" id="UP000001542"/>
    </source>
</evidence>
<dbReference type="STRING" id="5722.A2DCJ6"/>
<dbReference type="InterPro" id="IPR039844">
    <property type="entry name" value="URB1"/>
</dbReference>
<dbReference type="InterPro" id="IPR016024">
    <property type="entry name" value="ARM-type_fold"/>
</dbReference>
<dbReference type="InParanoid" id="A2DCJ6"/>
<evidence type="ECO:0000259" key="2">
    <source>
        <dbReference type="Pfam" id="PF16201"/>
    </source>
</evidence>
<dbReference type="InterPro" id="IPR032436">
    <property type="entry name" value="URB1_C"/>
</dbReference>
<dbReference type="Pfam" id="PF11707">
    <property type="entry name" value="Npa1"/>
    <property type="match status" value="1"/>
</dbReference>
<dbReference type="RefSeq" id="XP_001582919.1">
    <property type="nucleotide sequence ID" value="XM_001582869.1"/>
</dbReference>
<name>A2DCJ6_TRIV3</name>
<feature type="domain" description="URB1 C-terminal" evidence="2">
    <location>
        <begin position="1086"/>
        <end position="1260"/>
    </location>
</feature>
<protein>
    <recommendedName>
        <fullName evidence="5">Nucleolar pre-ribosomal-associated protein 1 C-terminal domain-containing protein</fullName>
    </recommendedName>
</protein>
<proteinExistence type="predicted"/>
<dbReference type="VEuPathDB" id="TrichDB:TVAG_249930"/>
<dbReference type="KEGG" id="tva:5467485"/>
<dbReference type="PANTHER" id="PTHR13500:SF0">
    <property type="entry name" value="NUCLEOLAR PRE-RIBOSOMAL-ASSOCIATED PROTEIN 1"/>
    <property type="match status" value="1"/>
</dbReference>
<reference evidence="3" key="1">
    <citation type="submission" date="2006-10" db="EMBL/GenBank/DDBJ databases">
        <authorList>
            <person name="Amadeo P."/>
            <person name="Zhao Q."/>
            <person name="Wortman J."/>
            <person name="Fraser-Liggett C."/>
            <person name="Carlton J."/>
        </authorList>
    </citation>
    <scope>NUCLEOTIDE SEQUENCE</scope>
    <source>
        <strain evidence="3">G3</strain>
    </source>
</reference>
<dbReference type="Proteomes" id="UP000001542">
    <property type="component" value="Unassembled WGS sequence"/>
</dbReference>
<dbReference type="GO" id="GO:0005730">
    <property type="term" value="C:nucleolus"/>
    <property type="evidence" value="ECO:0000318"/>
    <property type="project" value="GO_Central"/>
</dbReference>
<dbReference type="GO" id="GO:0000463">
    <property type="term" value="P:maturation of LSU-rRNA from tricistronic rRNA transcript (SSU-rRNA, 5.8S rRNA, LSU-rRNA)"/>
    <property type="evidence" value="ECO:0000318"/>
    <property type="project" value="GO_Central"/>
</dbReference>
<keyword evidence="4" id="KW-1185">Reference proteome</keyword>
<sequence>MTSTRDSFLQFIGKLHQDTGESVTEAYQILSNTPEIAKMFAEQSPKFVEIFSILTAGAGKTETSVPLFQIIIVLFEELSKSSDLYFGQLHYLADSIIRRYINDLISYMGRKQAKLALSVLINAAKVHHTHCREIFRSLDFSNHIFKLQSKPESGARKEYVQLATLFLENPEISPSFMGSKFYLSSIWKNLSQDESETLRAFLTALMKNLEQTNLSTRCWVFSEKTLVNFAQFPLQKTADNSDPKSLVFDLLEKLVTGPTSILLEDPSRTYCISIPDIDPPPKNLNFLEFIRKLEPFKRDGHREVACMIFKQSPDLISHYFSRITRTISDELTLANLAAIHFVTSVVSLPWPDFLYKDEKFIEEGRSINLLFESILPEFIDTNKLNSIFVSNKNILVTKAYLVLLISSVRKFKQLPFFLKTSTSYNKLSSRLPPLDILFNSKSDLIKSLTIKLLFEIDNAIPFYLQDNQSRLPKLLKSIMSQSPLIQLQLIKVSSLLQKPVSNLTLLSEIVLNDSVLIDIRKEALNQMIKIVTNSGVLDNNESEAKIWVSFSLKNKIVKELQDKINLVASKPHQFADGGNASLLCNGAVGSQIENCLPIIQKVHNFDDIKSLVSERKTISVKPPNDNILTLLETFKWYSIPECFVNLTRFEPDNVLCSILSVFVILCPQLTVMSLFESPLREKVFCGNDDLDKLFGLAIEINGKIDDDLTIKFLEGTSSQENVKRIAPFVDKKFTGNLIGKLLKSKLPIRPIIASQNIQCDLSKFDGFWKWIFEDFQAVDIDLLNLSPKKYLHLIKDEDLMKDILRTVYLTNKTDILSKLKIRDTSDDKLLGLIAHFYEDISLPADSLPVIYVRGLQIPNLVETFEKSRYEWSTEFLIRKISEQLFKEEIKRMRHEKTSIVLKIFMEDYNKTIEKTFYHALLSFITKHPDSVTKIPTEVIDLYTSAAEKLLNPEILLSFNENELKGVCNILNGADVNVSLRVILYLSVFLSEDDTFYSLVEVQNISPDKFMFVTGETAKTVIQQIENGQTILTNNLSRNVSYLQPFHMSHQINLDTPRFRFLIYFANYILEEKIVNVEHFMECGAISICLRGLSSNEVYIRELSYETLSLLYHLNSEQNWSKQSTVRSFLESLINSLVEENQRFCHLATHFFAHFSSVLMKPGHNLYMRVVKYICDTPAFRYNQIPLFENVFSKPNVNYRNERNYVLKVLMSGIKEEQDFPMLLKNNALERLMDLYSSTLSDMNTRKQIIDILTKVVAIGRVDGLLGWIYSVVDESFSTPHLSNLIKLAFKTTKRNENDNKFLKMLSQNAVNNKLIFDSCDDEDKENIKSFLDQEI</sequence>
<dbReference type="EMBL" id="DS113187">
    <property type="protein sequence ID" value="EAY21933.1"/>
    <property type="molecule type" value="Genomic_DNA"/>
</dbReference>
<accession>A2DCJ6</accession>
<dbReference type="InterPro" id="IPR021714">
    <property type="entry name" value="URB1_N"/>
</dbReference>
<evidence type="ECO:0000313" key="3">
    <source>
        <dbReference type="EMBL" id="EAY21933.1"/>
    </source>
</evidence>
<dbReference type="OrthoDB" id="72892at2759"/>
<dbReference type="PANTHER" id="PTHR13500">
    <property type="entry name" value="NUCLEOLAR PRERIBOSOMAL-ASSOCIATED PROTEIN 1"/>
    <property type="match status" value="1"/>
</dbReference>
<dbReference type="GO" id="GO:0000466">
    <property type="term" value="P:maturation of 5.8S rRNA from tricistronic rRNA transcript (SSU-rRNA, 5.8S rRNA, LSU-rRNA)"/>
    <property type="evidence" value="ECO:0000318"/>
    <property type="project" value="GO_Central"/>
</dbReference>
<reference evidence="3" key="2">
    <citation type="journal article" date="2007" name="Science">
        <title>Draft genome sequence of the sexually transmitted pathogen Trichomonas vaginalis.</title>
        <authorList>
            <person name="Carlton J.M."/>
            <person name="Hirt R.P."/>
            <person name="Silva J.C."/>
            <person name="Delcher A.L."/>
            <person name="Schatz M."/>
            <person name="Zhao Q."/>
            <person name="Wortman J.R."/>
            <person name="Bidwell S.L."/>
            <person name="Alsmark U.C.M."/>
            <person name="Besteiro S."/>
            <person name="Sicheritz-Ponten T."/>
            <person name="Noel C.J."/>
            <person name="Dacks J.B."/>
            <person name="Foster P.G."/>
            <person name="Simillion C."/>
            <person name="Van de Peer Y."/>
            <person name="Miranda-Saavedra D."/>
            <person name="Barton G.J."/>
            <person name="Westrop G.D."/>
            <person name="Mueller S."/>
            <person name="Dessi D."/>
            <person name="Fiori P.L."/>
            <person name="Ren Q."/>
            <person name="Paulsen I."/>
            <person name="Zhang H."/>
            <person name="Bastida-Corcuera F.D."/>
            <person name="Simoes-Barbosa A."/>
            <person name="Brown M.T."/>
            <person name="Hayes R.D."/>
            <person name="Mukherjee M."/>
            <person name="Okumura C.Y."/>
            <person name="Schneider R."/>
            <person name="Smith A.J."/>
            <person name="Vanacova S."/>
            <person name="Villalvazo M."/>
            <person name="Haas B.J."/>
            <person name="Pertea M."/>
            <person name="Feldblyum T.V."/>
            <person name="Utterback T.R."/>
            <person name="Shu C.L."/>
            <person name="Osoegawa K."/>
            <person name="de Jong P.J."/>
            <person name="Hrdy I."/>
            <person name="Horvathova L."/>
            <person name="Zubacova Z."/>
            <person name="Dolezal P."/>
            <person name="Malik S.B."/>
            <person name="Logsdon J.M. Jr."/>
            <person name="Henze K."/>
            <person name="Gupta A."/>
            <person name="Wang C.C."/>
            <person name="Dunne R.L."/>
            <person name="Upcroft J.A."/>
            <person name="Upcroft P."/>
            <person name="White O."/>
            <person name="Salzberg S.L."/>
            <person name="Tang P."/>
            <person name="Chiu C.-H."/>
            <person name="Lee Y.-S."/>
            <person name="Embley T.M."/>
            <person name="Coombs G.H."/>
            <person name="Mottram J.C."/>
            <person name="Tachezy J."/>
            <person name="Fraser-Liggett C.M."/>
            <person name="Johnson P.J."/>
        </authorList>
    </citation>
    <scope>NUCLEOTIDE SEQUENCE [LARGE SCALE GENOMIC DNA]</scope>
    <source>
        <strain evidence="3">G3</strain>
    </source>
</reference>
<dbReference type="SMR" id="A2DCJ6"/>